<sequence length="51" mass="5761">GRTARAAREGLSLLLIGPDDLMNYKKICRTLQKDEDLPVFPVQNECMKAIK</sequence>
<feature type="non-terminal residue" evidence="1">
    <location>
        <position position="1"/>
    </location>
</feature>
<name>A0ABD0P9U5_CIRMR</name>
<evidence type="ECO:0000313" key="2">
    <source>
        <dbReference type="Proteomes" id="UP001529510"/>
    </source>
</evidence>
<keyword evidence="2" id="KW-1185">Reference proteome</keyword>
<dbReference type="Proteomes" id="UP001529510">
    <property type="component" value="Unassembled WGS sequence"/>
</dbReference>
<feature type="non-terminal residue" evidence="1">
    <location>
        <position position="51"/>
    </location>
</feature>
<dbReference type="EMBL" id="JAMKFB020000017">
    <property type="protein sequence ID" value="KAL0170869.1"/>
    <property type="molecule type" value="Genomic_DNA"/>
</dbReference>
<evidence type="ECO:0000313" key="1">
    <source>
        <dbReference type="EMBL" id="KAL0170869.1"/>
    </source>
</evidence>
<organism evidence="1 2">
    <name type="scientific">Cirrhinus mrigala</name>
    <name type="common">Mrigala</name>
    <dbReference type="NCBI Taxonomy" id="683832"/>
    <lineage>
        <taxon>Eukaryota</taxon>
        <taxon>Metazoa</taxon>
        <taxon>Chordata</taxon>
        <taxon>Craniata</taxon>
        <taxon>Vertebrata</taxon>
        <taxon>Euteleostomi</taxon>
        <taxon>Actinopterygii</taxon>
        <taxon>Neopterygii</taxon>
        <taxon>Teleostei</taxon>
        <taxon>Ostariophysi</taxon>
        <taxon>Cypriniformes</taxon>
        <taxon>Cyprinidae</taxon>
        <taxon>Labeoninae</taxon>
        <taxon>Labeonini</taxon>
        <taxon>Cirrhinus</taxon>
    </lineage>
</organism>
<accession>A0ABD0P9U5</accession>
<dbReference type="AlphaFoldDB" id="A0ABD0P9U5"/>
<proteinExistence type="predicted"/>
<comment type="caution">
    <text evidence="1">The sequence shown here is derived from an EMBL/GenBank/DDBJ whole genome shotgun (WGS) entry which is preliminary data.</text>
</comment>
<protein>
    <submittedName>
        <fullName evidence="1">Uncharacterized protein</fullName>
    </submittedName>
</protein>
<reference evidence="1 2" key="1">
    <citation type="submission" date="2024-05" db="EMBL/GenBank/DDBJ databases">
        <title>Genome sequencing and assembly of Indian major carp, Cirrhinus mrigala (Hamilton, 1822).</title>
        <authorList>
            <person name="Mohindra V."/>
            <person name="Chowdhury L.M."/>
            <person name="Lal K."/>
            <person name="Jena J.K."/>
        </authorList>
    </citation>
    <scope>NUCLEOTIDE SEQUENCE [LARGE SCALE GENOMIC DNA]</scope>
    <source>
        <strain evidence="1">CM1030</strain>
        <tissue evidence="1">Blood</tissue>
    </source>
</reference>
<gene>
    <name evidence="1" type="ORF">M9458_035465</name>
</gene>